<dbReference type="InterPro" id="IPR000182">
    <property type="entry name" value="GNAT_dom"/>
</dbReference>
<dbReference type="PROSITE" id="PS51186">
    <property type="entry name" value="GNAT"/>
    <property type="match status" value="1"/>
</dbReference>
<reference evidence="3 4" key="1">
    <citation type="submission" date="2018-06" db="EMBL/GenBank/DDBJ databases">
        <title>Genomic Encyclopedia of Type Strains, Phase IV (KMG-IV): sequencing the most valuable type-strain genomes for metagenomic binning, comparative biology and taxonomic classification.</title>
        <authorList>
            <person name="Goeker M."/>
        </authorList>
    </citation>
    <scope>NUCLEOTIDE SEQUENCE [LARGE SCALE GENOMIC DNA]</scope>
    <source>
        <strain evidence="3 4">DSM 44599</strain>
    </source>
</reference>
<evidence type="ECO:0000259" key="2">
    <source>
        <dbReference type="PROSITE" id="PS51186"/>
    </source>
</evidence>
<dbReference type="Gene3D" id="3.40.630.30">
    <property type="match status" value="1"/>
</dbReference>
<dbReference type="STRING" id="1210090.GCA_001613185_05189"/>
<keyword evidence="4" id="KW-1185">Reference proteome</keyword>
<name>A0A366DU95_9NOCA</name>
<dbReference type="Pfam" id="PF00583">
    <property type="entry name" value="Acetyltransf_1"/>
    <property type="match status" value="1"/>
</dbReference>
<organism evidence="3 4">
    <name type="scientific">Nocardia puris</name>
    <dbReference type="NCBI Taxonomy" id="208602"/>
    <lineage>
        <taxon>Bacteria</taxon>
        <taxon>Bacillati</taxon>
        <taxon>Actinomycetota</taxon>
        <taxon>Actinomycetes</taxon>
        <taxon>Mycobacteriales</taxon>
        <taxon>Nocardiaceae</taxon>
        <taxon>Nocardia</taxon>
    </lineage>
</organism>
<feature type="domain" description="N-acetyltransferase" evidence="2">
    <location>
        <begin position="41"/>
        <end position="195"/>
    </location>
</feature>
<sequence>MTAPQSPAGAEPPPPADVTPESRAAAGAPPGPFGALPSAAIALVELTEANLPDLLEAAVAGADPLEVMPPVSDPPGWTAERRAAFLAFHRGRALHREHPVERTFVITVDGVAVGAARLEPHGEDVEAGMWIGRAHRGLGIGRIVAARLRELAAESTARRLTAVTTTDNIPARRLLEAGTRTRIDRGEVSGSADLT</sequence>
<dbReference type="CDD" id="cd04301">
    <property type="entry name" value="NAT_SF"/>
    <property type="match status" value="1"/>
</dbReference>
<dbReference type="GO" id="GO:0016747">
    <property type="term" value="F:acyltransferase activity, transferring groups other than amino-acyl groups"/>
    <property type="evidence" value="ECO:0007669"/>
    <property type="project" value="InterPro"/>
</dbReference>
<proteinExistence type="predicted"/>
<dbReference type="Proteomes" id="UP000252586">
    <property type="component" value="Unassembled WGS sequence"/>
</dbReference>
<keyword evidence="3" id="KW-0808">Transferase</keyword>
<dbReference type="RefSeq" id="WP_084537986.1">
    <property type="nucleotide sequence ID" value="NZ_QNRE01000002.1"/>
</dbReference>
<dbReference type="EMBL" id="QNRE01000002">
    <property type="protein sequence ID" value="RBO93660.1"/>
    <property type="molecule type" value="Genomic_DNA"/>
</dbReference>
<protein>
    <submittedName>
        <fullName evidence="3">RimJ/RimL family protein N-acetyltransferase</fullName>
    </submittedName>
</protein>
<dbReference type="OrthoDB" id="4938828at2"/>
<feature type="region of interest" description="Disordered" evidence="1">
    <location>
        <begin position="1"/>
        <end position="31"/>
    </location>
</feature>
<evidence type="ECO:0000313" key="3">
    <source>
        <dbReference type="EMBL" id="RBO93660.1"/>
    </source>
</evidence>
<dbReference type="InterPro" id="IPR016181">
    <property type="entry name" value="Acyl_CoA_acyltransferase"/>
</dbReference>
<comment type="caution">
    <text evidence="3">The sequence shown here is derived from an EMBL/GenBank/DDBJ whole genome shotgun (WGS) entry which is preliminary data.</text>
</comment>
<evidence type="ECO:0000256" key="1">
    <source>
        <dbReference type="SAM" id="MobiDB-lite"/>
    </source>
</evidence>
<evidence type="ECO:0000313" key="4">
    <source>
        <dbReference type="Proteomes" id="UP000252586"/>
    </source>
</evidence>
<dbReference type="AlphaFoldDB" id="A0A366DU95"/>
<dbReference type="SUPFAM" id="SSF55729">
    <property type="entry name" value="Acyl-CoA N-acyltransferases (Nat)"/>
    <property type="match status" value="1"/>
</dbReference>
<accession>A0A366DU95</accession>
<gene>
    <name evidence="3" type="ORF">DFR74_10276</name>
</gene>